<dbReference type="RefSeq" id="XP_066912234.1">
    <property type="nucleotide sequence ID" value="XM_067056133.1"/>
</dbReference>
<dbReference type="Proteomes" id="UP000594262">
    <property type="component" value="Unplaced"/>
</dbReference>
<sequence length="134" mass="15646">MDVKQEVMEKVEVKDEEFPQDHLDQPSKRKNIDDTEPIKQEDGGDDNFDLMTGTMNKRMRNGFKKLCSAIDERDAILAALDLKRKEKDALMAELEAGHLTVDYISQMMLHEKEKQIAEKQKKKERLQAELERLK</sequence>
<feature type="region of interest" description="Disordered" evidence="1">
    <location>
        <begin position="1"/>
        <end position="53"/>
    </location>
</feature>
<evidence type="ECO:0000313" key="3">
    <source>
        <dbReference type="Proteomes" id="UP000594262"/>
    </source>
</evidence>
<feature type="compositionally biased region" description="Basic and acidic residues" evidence="1">
    <location>
        <begin position="1"/>
        <end position="42"/>
    </location>
</feature>
<organism evidence="2 3">
    <name type="scientific">Clytia hemisphaerica</name>
    <dbReference type="NCBI Taxonomy" id="252671"/>
    <lineage>
        <taxon>Eukaryota</taxon>
        <taxon>Metazoa</taxon>
        <taxon>Cnidaria</taxon>
        <taxon>Hydrozoa</taxon>
        <taxon>Hydroidolina</taxon>
        <taxon>Leptothecata</taxon>
        <taxon>Obeliida</taxon>
        <taxon>Clytiidae</taxon>
        <taxon>Clytia</taxon>
    </lineage>
</organism>
<dbReference type="GeneID" id="136799425"/>
<accession>A0A7M5UHB1</accession>
<dbReference type="EnsemblMetazoa" id="CLYHEMT001112.1">
    <property type="protein sequence ID" value="CLYHEMP001112.1"/>
    <property type="gene ID" value="CLYHEMG001112"/>
</dbReference>
<reference evidence="2" key="1">
    <citation type="submission" date="2021-01" db="UniProtKB">
        <authorList>
            <consortium name="EnsemblMetazoa"/>
        </authorList>
    </citation>
    <scope>IDENTIFICATION</scope>
</reference>
<dbReference type="AlphaFoldDB" id="A0A7M5UHB1"/>
<proteinExistence type="predicted"/>
<name>A0A7M5UHB1_9CNID</name>
<evidence type="ECO:0000256" key="1">
    <source>
        <dbReference type="SAM" id="MobiDB-lite"/>
    </source>
</evidence>
<protein>
    <submittedName>
        <fullName evidence="2">Uncharacterized protein</fullName>
    </submittedName>
</protein>
<evidence type="ECO:0000313" key="2">
    <source>
        <dbReference type="EnsemblMetazoa" id="CLYHEMP001112.1"/>
    </source>
</evidence>
<keyword evidence="3" id="KW-1185">Reference proteome</keyword>